<dbReference type="SMART" id="SM00184">
    <property type="entry name" value="RING"/>
    <property type="match status" value="1"/>
</dbReference>
<evidence type="ECO:0000256" key="17">
    <source>
        <dbReference type="PROSITE-ProRule" id="PRU00175"/>
    </source>
</evidence>
<evidence type="ECO:0000313" key="20">
    <source>
        <dbReference type="Proteomes" id="UP001163046"/>
    </source>
</evidence>
<protein>
    <recommendedName>
        <fullName evidence="4">alpha-1,6-mannosyl-glycoprotein 6-beta-N-acetylglucosaminyltransferase</fullName>
        <ecNumber evidence="4">2.4.1.155</ecNumber>
    </recommendedName>
</protein>
<evidence type="ECO:0000256" key="9">
    <source>
        <dbReference type="ARBA" id="ARBA00022771"/>
    </source>
</evidence>
<evidence type="ECO:0000259" key="18">
    <source>
        <dbReference type="PROSITE" id="PS50089"/>
    </source>
</evidence>
<evidence type="ECO:0000256" key="13">
    <source>
        <dbReference type="ARBA" id="ARBA00023034"/>
    </source>
</evidence>
<evidence type="ECO:0000256" key="14">
    <source>
        <dbReference type="ARBA" id="ARBA00023136"/>
    </source>
</evidence>
<dbReference type="GO" id="GO:0008270">
    <property type="term" value="F:zinc ion binding"/>
    <property type="evidence" value="ECO:0007669"/>
    <property type="project" value="UniProtKB-KW"/>
</dbReference>
<dbReference type="InterPro" id="IPR026116">
    <property type="entry name" value="GT18_cat"/>
</dbReference>
<dbReference type="GO" id="GO:0000139">
    <property type="term" value="C:Golgi membrane"/>
    <property type="evidence" value="ECO:0007669"/>
    <property type="project" value="UniProtKB-SubCell"/>
</dbReference>
<evidence type="ECO:0000256" key="3">
    <source>
        <dbReference type="ARBA" id="ARBA00007477"/>
    </source>
</evidence>
<dbReference type="PROSITE" id="PS00518">
    <property type="entry name" value="ZF_RING_1"/>
    <property type="match status" value="1"/>
</dbReference>
<evidence type="ECO:0000313" key="19">
    <source>
        <dbReference type="EMBL" id="KAJ7378521.1"/>
    </source>
</evidence>
<name>A0A9X0CWV7_9CNID</name>
<dbReference type="InterPro" id="IPR013083">
    <property type="entry name" value="Znf_RING/FYVE/PHD"/>
</dbReference>
<evidence type="ECO:0000256" key="10">
    <source>
        <dbReference type="ARBA" id="ARBA00022833"/>
    </source>
</evidence>
<keyword evidence="7" id="KW-0812">Transmembrane</keyword>
<dbReference type="Gene3D" id="3.30.40.10">
    <property type="entry name" value="Zinc/RING finger domain, C3HC4 (zinc finger)"/>
    <property type="match status" value="2"/>
</dbReference>
<dbReference type="InterPro" id="IPR052105">
    <property type="entry name" value="MGAT5_Glycosyltransferase"/>
</dbReference>
<keyword evidence="8" id="KW-0479">Metal-binding</keyword>
<evidence type="ECO:0000256" key="12">
    <source>
        <dbReference type="ARBA" id="ARBA00022989"/>
    </source>
</evidence>
<evidence type="ECO:0000256" key="16">
    <source>
        <dbReference type="ARBA" id="ARBA00048243"/>
    </source>
</evidence>
<dbReference type="InterPro" id="IPR017907">
    <property type="entry name" value="Znf_RING_CS"/>
</dbReference>
<evidence type="ECO:0000256" key="7">
    <source>
        <dbReference type="ARBA" id="ARBA00022692"/>
    </source>
</evidence>
<reference evidence="19" key="1">
    <citation type="submission" date="2023-01" db="EMBL/GenBank/DDBJ databases">
        <title>Genome assembly of the deep-sea coral Lophelia pertusa.</title>
        <authorList>
            <person name="Herrera S."/>
            <person name="Cordes E."/>
        </authorList>
    </citation>
    <scope>NUCLEOTIDE SEQUENCE</scope>
    <source>
        <strain evidence="19">USNM1676648</strain>
        <tissue evidence="19">Polyp</tissue>
    </source>
</reference>
<keyword evidence="10" id="KW-0862">Zinc</keyword>
<dbReference type="GO" id="GO:0006487">
    <property type="term" value="P:protein N-linked glycosylation"/>
    <property type="evidence" value="ECO:0007669"/>
    <property type="project" value="TreeGrafter"/>
</dbReference>
<accession>A0A9X0CWV7</accession>
<dbReference type="PANTHER" id="PTHR15075">
    <property type="entry name" value="ALPHA-MANNOSIDE BETA-1,6-N-ACETYLGLUCOSAMINYLTRANSFERASE"/>
    <property type="match status" value="1"/>
</dbReference>
<dbReference type="EMBL" id="MU826365">
    <property type="protein sequence ID" value="KAJ7378521.1"/>
    <property type="molecule type" value="Genomic_DNA"/>
</dbReference>
<keyword evidence="13" id="KW-0333">Golgi apparatus</keyword>
<dbReference type="PROSITE" id="PS50089">
    <property type="entry name" value="ZF_RING_2"/>
    <property type="match status" value="1"/>
</dbReference>
<keyword evidence="12" id="KW-1133">Transmembrane helix</keyword>
<dbReference type="SUPFAM" id="SSF57850">
    <property type="entry name" value="RING/U-box"/>
    <property type="match status" value="1"/>
</dbReference>
<sequence length="914" mass="103487">MGYKTSIFVTQVDRNLLCGVCAGVFKKPLVTHCGHTYCQECLEYWLSAASHGDQTCPVCRRDVNLSKAAPVLALRGFIEGLSVECENAVNGCTMVLNLGDLESHLKNCGYTLVECSGCDEMISQSKIHEHESKCVKLNKTSVFNGRVEAEISAIQNELSKTKKSLQISEETVRRLQRSLRDLRVRKRVRVNHSTAMHSEDFDLAWDSEYSYGYSPRSIAHLSSFISRFLINKPPYVDPERIFTCLKRCFDYYHNCAAFWQDVHMLLATASASDWFTESQRETLDTCQEGGRQTIAKSFLKAHIDVPTNLSAQSLVTCDIPQDPLFPLCSMKIKGFNATWDQKCHGEKYKVDPNSLCSVIQYLSEIQAWCPVLPWRLHRNPFDVVTERQKATIQTNLSALLDKFEGDRYSWIRKRILGTWPHWIRAIEELGLRANFYGRKRKKILIYMSGMGEHKFFLDGAFMGGPLGELAQWCDLISALYILGHDLTISFHVEDVPSSLVHPASDGCARQTMEDGLDLIFTDIMGVMILAVQSGPDYSRHKCKLRALDSFGTDAEFNYKHYKEETPGGRSVWGDLDLQLAQFMTMYPHSPDNSFLGFAVPRRSQENKMFSKRPKTRQAALVYGKDPSFWEGYANYINTVKKYFSDVHATLGGTSESQRHYGVPEYVINHGIVNITMLIDLLESSKVFVGLGQPFEGPAALEALANGCFFLNPKYVPPLDRTNADFFAGKPLNRKITSQNPYAEVFVGKPFVQTVDINNLTEVEEALQEIINTKEEPHLPYEFTHVGMLERVNVYVENQDFCKPTNWPPMSELKMILGGEGEACVKACLKKQLTCEPKFFPSLNTKETLERVRFRCKSTVFRESILAPSMNIADNTCLLQSQPLLFSCRAAKPGVVRVCPCRSYRKEQVALCESC</sequence>
<dbReference type="GO" id="GO:0030144">
    <property type="term" value="F:alpha-1,6-mannosylglycoprotein 6-beta-N-acetylglucosaminyltransferase activity"/>
    <property type="evidence" value="ECO:0007669"/>
    <property type="project" value="UniProtKB-EC"/>
</dbReference>
<keyword evidence="9 17" id="KW-0863">Zinc-finger</keyword>
<comment type="similarity">
    <text evidence="3">Belongs to the glycosyltransferase 18 family.</text>
</comment>
<dbReference type="SUPFAM" id="SSF49599">
    <property type="entry name" value="TRAF domain-like"/>
    <property type="match status" value="1"/>
</dbReference>
<keyword evidence="11" id="KW-0735">Signal-anchor</keyword>
<evidence type="ECO:0000256" key="8">
    <source>
        <dbReference type="ARBA" id="ARBA00022723"/>
    </source>
</evidence>
<evidence type="ECO:0000256" key="2">
    <source>
        <dbReference type="ARBA" id="ARBA00004922"/>
    </source>
</evidence>
<keyword evidence="6 19" id="KW-0808">Transferase</keyword>
<dbReference type="Proteomes" id="UP001163046">
    <property type="component" value="Unassembled WGS sequence"/>
</dbReference>
<dbReference type="AlphaFoldDB" id="A0A9X0CWV7"/>
<comment type="pathway">
    <text evidence="2">Protein modification; protein glycosylation.</text>
</comment>
<keyword evidence="15" id="KW-0325">Glycoprotein</keyword>
<gene>
    <name evidence="19" type="primary">MGAT5_7</name>
    <name evidence="19" type="ORF">OS493_022504</name>
</gene>
<comment type="subcellular location">
    <subcellularLocation>
        <location evidence="1">Golgi apparatus membrane</location>
        <topology evidence="1">Single-pass type II membrane protein</topology>
    </subcellularLocation>
</comment>
<evidence type="ECO:0000256" key="15">
    <source>
        <dbReference type="ARBA" id="ARBA00023180"/>
    </source>
</evidence>
<proteinExistence type="inferred from homology"/>
<comment type="catalytic activity">
    <reaction evidence="16">
        <text>N(4)-{beta-D-GlcNAc-(1-&gt;2)-[beta-D-GlcNAc-(1-&gt;4)]-alpha-D-Man-(1-&gt;3)-[beta-D-GlcNAc-(1-&gt;2)-alpha-D-Man-(1-&gt;6)]-beta-D-Man-(1-&gt;4)-beta-D-GlcNAc-(1-&gt;4)-beta-D-GlcNAc}-L-asparaginyl-[protein] + UDP-N-acetyl-alpha-D-glucosamine = N(4)-{beta-D-GlcNAc-(1-&gt;2)-[beta-D-GlcNAc-(1-&gt;4)]-alpha-D-Man-(1-&gt;3)-[beta-D-GlcNAc-(1-&gt;2)-[beta-D-GlcNAc-(1-&gt;6)]-alpha-D-Man-(1-&gt;6)]-beta-D-Man-(1-&gt;4)-beta-D-GlcNAc-(1-&gt;4)-beta-D-GlcNAc}-L-asparaginyl-[protein] + UDP + H(+)</text>
        <dbReference type="Rhea" id="RHEA:16921"/>
        <dbReference type="Rhea" id="RHEA-COMP:14374"/>
        <dbReference type="Rhea" id="RHEA-COMP:14377"/>
        <dbReference type="ChEBI" id="CHEBI:15378"/>
        <dbReference type="ChEBI" id="CHEBI:57705"/>
        <dbReference type="ChEBI" id="CHEBI:58223"/>
        <dbReference type="ChEBI" id="CHEBI:139507"/>
        <dbReference type="ChEBI" id="CHEBI:139510"/>
        <dbReference type="EC" id="2.4.1.155"/>
    </reaction>
</comment>
<evidence type="ECO:0000256" key="4">
    <source>
        <dbReference type="ARBA" id="ARBA00012671"/>
    </source>
</evidence>
<keyword evidence="5 19" id="KW-0328">Glycosyltransferase</keyword>
<dbReference type="Pfam" id="PF13445">
    <property type="entry name" value="zf-RING_UBOX"/>
    <property type="match status" value="1"/>
</dbReference>
<feature type="domain" description="RING-type" evidence="18">
    <location>
        <begin position="18"/>
        <end position="60"/>
    </location>
</feature>
<dbReference type="EC" id="2.4.1.155" evidence="4"/>
<keyword evidence="20" id="KW-1185">Reference proteome</keyword>
<dbReference type="OrthoDB" id="2113294at2759"/>
<dbReference type="InterPro" id="IPR001841">
    <property type="entry name" value="Znf_RING"/>
</dbReference>
<comment type="caution">
    <text evidence="19">The sequence shown here is derived from an EMBL/GenBank/DDBJ whole genome shotgun (WGS) entry which is preliminary data.</text>
</comment>
<evidence type="ECO:0000256" key="11">
    <source>
        <dbReference type="ARBA" id="ARBA00022968"/>
    </source>
</evidence>
<dbReference type="InterPro" id="IPR027370">
    <property type="entry name" value="Znf-RING_euk"/>
</dbReference>
<dbReference type="PANTHER" id="PTHR15075:SF2">
    <property type="entry name" value="ALPHA-1,6-MANNOSYLGLYCOPROTEIN 6-BETA-N-ACETYLGLUCOSAMINYLTRANSFERASE"/>
    <property type="match status" value="1"/>
</dbReference>
<organism evidence="19 20">
    <name type="scientific">Desmophyllum pertusum</name>
    <dbReference type="NCBI Taxonomy" id="174260"/>
    <lineage>
        <taxon>Eukaryota</taxon>
        <taxon>Metazoa</taxon>
        <taxon>Cnidaria</taxon>
        <taxon>Anthozoa</taxon>
        <taxon>Hexacorallia</taxon>
        <taxon>Scleractinia</taxon>
        <taxon>Caryophylliina</taxon>
        <taxon>Caryophylliidae</taxon>
        <taxon>Desmophyllum</taxon>
    </lineage>
</organism>
<evidence type="ECO:0000256" key="5">
    <source>
        <dbReference type="ARBA" id="ARBA00022676"/>
    </source>
</evidence>
<evidence type="ECO:0000256" key="6">
    <source>
        <dbReference type="ARBA" id="ARBA00022679"/>
    </source>
</evidence>
<evidence type="ECO:0000256" key="1">
    <source>
        <dbReference type="ARBA" id="ARBA00004323"/>
    </source>
</evidence>
<dbReference type="Pfam" id="PF15024">
    <property type="entry name" value="Glyco_transf_18"/>
    <property type="match status" value="1"/>
</dbReference>
<keyword evidence="14" id="KW-0472">Membrane</keyword>